<comment type="cofactor">
    <cofactor evidence="1">
        <name>Mg(2+)</name>
        <dbReference type="ChEBI" id="CHEBI:18420"/>
    </cofactor>
</comment>
<dbReference type="PANTHER" id="PTHR12181:SF63">
    <property type="entry name" value="PHOSPHATIDATE PHOSPHATASE"/>
    <property type="match status" value="1"/>
</dbReference>
<evidence type="ECO:0000256" key="3">
    <source>
        <dbReference type="ARBA" id="ARBA00012638"/>
    </source>
</evidence>
<feature type="compositionally biased region" description="Acidic residues" evidence="5">
    <location>
        <begin position="306"/>
        <end position="315"/>
    </location>
</feature>
<gene>
    <name evidence="8" type="primary">LOC108825362</name>
</gene>
<dbReference type="AlphaFoldDB" id="A0A9W3CFR3"/>
<proteinExistence type="inferred from homology"/>
<accession>A0A9W3CFR3</accession>
<dbReference type="InterPro" id="IPR031315">
    <property type="entry name" value="LNS2/PITP"/>
</dbReference>
<evidence type="ECO:0000256" key="1">
    <source>
        <dbReference type="ARBA" id="ARBA00001946"/>
    </source>
</evidence>
<evidence type="ECO:0000256" key="4">
    <source>
        <dbReference type="ARBA" id="ARBA00022801"/>
    </source>
</evidence>
<feature type="region of interest" description="Disordered" evidence="5">
    <location>
        <begin position="306"/>
        <end position="340"/>
    </location>
</feature>
<dbReference type="EC" id="3.1.3.4" evidence="3"/>
<dbReference type="Pfam" id="PF04571">
    <property type="entry name" value="Lipin_N"/>
    <property type="match status" value="1"/>
</dbReference>
<dbReference type="GeneID" id="108825362"/>
<dbReference type="InterPro" id="IPR031703">
    <property type="entry name" value="Lipin_mid"/>
</dbReference>
<dbReference type="InterPro" id="IPR013209">
    <property type="entry name" value="LNS2"/>
</dbReference>
<dbReference type="KEGG" id="rsz:108825362"/>
<evidence type="ECO:0000313" key="8">
    <source>
        <dbReference type="RefSeq" id="XP_056850377.1"/>
    </source>
</evidence>
<keyword evidence="4" id="KW-0378">Hydrolase</keyword>
<evidence type="ECO:0000256" key="5">
    <source>
        <dbReference type="SAM" id="MobiDB-lite"/>
    </source>
</evidence>
<dbReference type="RefSeq" id="XP_056850377.1">
    <property type="nucleotide sequence ID" value="XM_056994397.1"/>
</dbReference>
<dbReference type="Pfam" id="PF08235">
    <property type="entry name" value="LNS2"/>
    <property type="match status" value="1"/>
</dbReference>
<comment type="similarity">
    <text evidence="2">Belongs to the lipin family.</text>
</comment>
<evidence type="ECO:0000256" key="2">
    <source>
        <dbReference type="ARBA" id="ARBA00005476"/>
    </source>
</evidence>
<feature type="compositionally biased region" description="Basic and acidic residues" evidence="5">
    <location>
        <begin position="547"/>
        <end position="582"/>
    </location>
</feature>
<dbReference type="PANTHER" id="PTHR12181">
    <property type="entry name" value="LIPIN"/>
    <property type="match status" value="1"/>
</dbReference>
<organism evidence="7 8">
    <name type="scientific">Raphanus sativus</name>
    <name type="common">Radish</name>
    <name type="synonym">Raphanus raphanistrum var. sativus</name>
    <dbReference type="NCBI Taxonomy" id="3726"/>
    <lineage>
        <taxon>Eukaryota</taxon>
        <taxon>Viridiplantae</taxon>
        <taxon>Streptophyta</taxon>
        <taxon>Embryophyta</taxon>
        <taxon>Tracheophyta</taxon>
        <taxon>Spermatophyta</taxon>
        <taxon>Magnoliopsida</taxon>
        <taxon>eudicotyledons</taxon>
        <taxon>Gunneridae</taxon>
        <taxon>Pentapetalae</taxon>
        <taxon>rosids</taxon>
        <taxon>malvids</taxon>
        <taxon>Brassicales</taxon>
        <taxon>Brassicaceae</taxon>
        <taxon>Brassiceae</taxon>
        <taxon>Raphanus</taxon>
    </lineage>
</organism>
<keyword evidence="7" id="KW-1185">Reference proteome</keyword>
<dbReference type="SUPFAM" id="SSF56784">
    <property type="entry name" value="HAD-like"/>
    <property type="match status" value="1"/>
</dbReference>
<dbReference type="Pfam" id="PF16876">
    <property type="entry name" value="Lipin_mid"/>
    <property type="match status" value="1"/>
</dbReference>
<reference evidence="7" key="1">
    <citation type="journal article" date="2019" name="Database">
        <title>The radish genome database (RadishGD): an integrated information resource for radish genomics.</title>
        <authorList>
            <person name="Yu H.J."/>
            <person name="Baek S."/>
            <person name="Lee Y.J."/>
            <person name="Cho A."/>
            <person name="Mun J.H."/>
        </authorList>
    </citation>
    <scope>NUCLEOTIDE SEQUENCE [LARGE SCALE GENOMIC DNA]</scope>
    <source>
        <strain evidence="7">cv. WK10039</strain>
    </source>
</reference>
<evidence type="ECO:0000313" key="7">
    <source>
        <dbReference type="Proteomes" id="UP000504610"/>
    </source>
</evidence>
<feature type="region of interest" description="Disordered" evidence="5">
    <location>
        <begin position="522"/>
        <end position="586"/>
    </location>
</feature>
<dbReference type="InterPro" id="IPR007651">
    <property type="entry name" value="Lipin_N"/>
</dbReference>
<feature type="region of interest" description="Disordered" evidence="5">
    <location>
        <begin position="383"/>
        <end position="402"/>
    </location>
</feature>
<dbReference type="InterPro" id="IPR036412">
    <property type="entry name" value="HAD-like_sf"/>
</dbReference>
<dbReference type="Proteomes" id="UP000504610">
    <property type="component" value="Chromosome 9"/>
</dbReference>
<feature type="domain" description="LNS2/PITP" evidence="6">
    <location>
        <begin position="634"/>
        <end position="790"/>
    </location>
</feature>
<evidence type="ECO:0000259" key="6">
    <source>
        <dbReference type="SMART" id="SM00775"/>
    </source>
</evidence>
<protein>
    <recommendedName>
        <fullName evidence="3">phosphatidate phosphatase</fullName>
        <ecNumber evidence="3">3.1.3.4</ecNumber>
    </recommendedName>
</protein>
<sequence length="835" mass="91521">MNAVGRIGSYIYRGVGTVSGPFHPFGGAIDIIVVQQPDGTFRSSPWYVRFGKFQGVLKNKRNLIKIDVNGVESPFNMYLAHTGQAYFLRESDDVAGGDSESATAEVYNLSSGDEADDDDDDDDDKVKLPLKSKSCNYDGPAPKPGILGFVFGGRSVRESKVVEVEEKLVDSDLILETPLVASPTLRYLDEKEQDFRESNNVDDYCEENAILVDNASTSAVFSIASEGSGEVDVVCVESNEPGAQDSKQEMLSVPESVENVADQMDLWSIGTSHEGSSTGSLVQDESKITMGDLSTSGVLQPEMEEEQFSFSDDLDDCKPAESSSGGSSSPHTVKVDGKEICPEDSKVLSEAVDIERKNDVSGEEVERLVESLPIMRLHDSDDMDASPCQPMSQSFDPCSSTSRGDESCSRGLDAESFAERSPNFKAFTHVVANPEVVELSFCKHLLHEKMGAEAASQAFNSEKLDMETFASLGPSVLENDKLILKIGGCYFPWEAAAPIILGVLSFGSAQGFEPKGMIAVDRNEKPGDVSAPEGGSWKLWPFSQRKSRNDSEGSSKEKSRNDSEGSSKDAGEPEEKQKEKPLPRPVKKMVRALAPTSEQLASLDLNEGMNTVNFTFSTNIVDARIYLWKWNARIVISDVDGTITRSDVLGQFMPLVGIDWSQTGVTHLFSAVKENGYQLMFLSARAISQASITRQFLVNLKQDGKALPDGPVVISPDGVFPSLYREVIRRAPHEFKISCLAEIRALFPPEHNPFYAGFGNRNTDEISYLEVGIPRGKIFTINPKGQVAVNRRVDTRSYTNLHALVNGIFPATTTSSEREDFNTWNFWKLPPPSFM</sequence>
<dbReference type="OrthoDB" id="4567at2759"/>
<dbReference type="InterPro" id="IPR026058">
    <property type="entry name" value="LIPIN"/>
</dbReference>
<reference evidence="8" key="2">
    <citation type="submission" date="2025-08" db="UniProtKB">
        <authorList>
            <consortium name="RefSeq"/>
        </authorList>
    </citation>
    <scope>IDENTIFICATION</scope>
    <source>
        <tissue evidence="8">Leaf</tissue>
    </source>
</reference>
<dbReference type="SMART" id="SM00775">
    <property type="entry name" value="LNS2"/>
    <property type="match status" value="1"/>
</dbReference>
<dbReference type="GO" id="GO:0008195">
    <property type="term" value="F:phosphatidate phosphatase activity"/>
    <property type="evidence" value="ECO:0007669"/>
    <property type="project" value="UniProtKB-EC"/>
</dbReference>
<name>A0A9W3CFR3_RAPSA</name>
<feature type="compositionally biased region" description="Polar residues" evidence="5">
    <location>
        <begin position="389"/>
        <end position="402"/>
    </location>
</feature>